<name>A0ABP5GR06_9ACTN</name>
<reference evidence="3" key="1">
    <citation type="journal article" date="2019" name="Int. J. Syst. Evol. Microbiol.">
        <title>The Global Catalogue of Microorganisms (GCM) 10K type strain sequencing project: providing services to taxonomists for standard genome sequencing and annotation.</title>
        <authorList>
            <consortium name="The Broad Institute Genomics Platform"/>
            <consortium name="The Broad Institute Genome Sequencing Center for Infectious Disease"/>
            <person name="Wu L."/>
            <person name="Ma J."/>
        </authorList>
    </citation>
    <scope>NUCLEOTIDE SEQUENCE [LARGE SCALE GENOMIC DNA]</scope>
    <source>
        <strain evidence="3">JCM 16014</strain>
    </source>
</reference>
<organism evidence="2 3">
    <name type="scientific">Catenulispora yoronensis</name>
    <dbReference type="NCBI Taxonomy" id="450799"/>
    <lineage>
        <taxon>Bacteria</taxon>
        <taxon>Bacillati</taxon>
        <taxon>Actinomycetota</taxon>
        <taxon>Actinomycetes</taxon>
        <taxon>Catenulisporales</taxon>
        <taxon>Catenulisporaceae</taxon>
        <taxon>Catenulispora</taxon>
    </lineage>
</organism>
<feature type="region of interest" description="Disordered" evidence="1">
    <location>
        <begin position="1"/>
        <end position="22"/>
    </location>
</feature>
<gene>
    <name evidence="2" type="ORF">GCM10009839_69290</name>
</gene>
<evidence type="ECO:0008006" key="4">
    <source>
        <dbReference type="Google" id="ProtNLM"/>
    </source>
</evidence>
<evidence type="ECO:0000313" key="3">
    <source>
        <dbReference type="Proteomes" id="UP001500751"/>
    </source>
</evidence>
<comment type="caution">
    <text evidence="2">The sequence shown here is derived from an EMBL/GenBank/DDBJ whole genome shotgun (WGS) entry which is preliminary data.</text>
</comment>
<evidence type="ECO:0000256" key="1">
    <source>
        <dbReference type="SAM" id="MobiDB-lite"/>
    </source>
</evidence>
<proteinExistence type="predicted"/>
<dbReference type="InterPro" id="IPR027417">
    <property type="entry name" value="P-loop_NTPase"/>
</dbReference>
<protein>
    <recommendedName>
        <fullName evidence="4">Orc1-like AAA ATPase domain-containing protein</fullName>
    </recommendedName>
</protein>
<dbReference type="Gene3D" id="3.40.50.300">
    <property type="entry name" value="P-loop containing nucleotide triphosphate hydrolases"/>
    <property type="match status" value="1"/>
</dbReference>
<accession>A0ABP5GR06</accession>
<dbReference type="Proteomes" id="UP001500751">
    <property type="component" value="Unassembled WGS sequence"/>
</dbReference>
<dbReference type="EMBL" id="BAAAQN010000053">
    <property type="protein sequence ID" value="GAA2052148.1"/>
    <property type="molecule type" value="Genomic_DNA"/>
</dbReference>
<evidence type="ECO:0000313" key="2">
    <source>
        <dbReference type="EMBL" id="GAA2052148.1"/>
    </source>
</evidence>
<sequence>MLNGSARPVLAPPEGGEAPCPVDTLDPARTCLVGRQAELSSLLEAVASDLRAGPERRCSPSTGWAGSGKTTLALHACGVPKPSVGPDLHVR</sequence>
<keyword evidence="3" id="KW-1185">Reference proteome</keyword>